<gene>
    <name evidence="2" type="ORF">KZC50_03180</name>
</gene>
<name>A0AAJ2HKJ6_9MICO</name>
<evidence type="ECO:0000313" key="2">
    <source>
        <dbReference type="EMBL" id="MDS0244613.1"/>
    </source>
</evidence>
<protein>
    <submittedName>
        <fullName evidence="2">DCL family protein</fullName>
    </submittedName>
</protein>
<evidence type="ECO:0000313" key="3">
    <source>
        <dbReference type="Proteomes" id="UP001183582"/>
    </source>
</evidence>
<reference evidence="2 3" key="1">
    <citation type="submission" date="2021-06" db="EMBL/GenBank/DDBJ databases">
        <title>Genome-based taxonomic framework of Microbacterium strains isolated from marine environment, the description of four new species and reclassification of four preexisting species.</title>
        <authorList>
            <person name="Lee S.D."/>
            <person name="Kim S.-M."/>
            <person name="Byeon Y.-S."/>
            <person name="Yang H.L."/>
            <person name="Kim I.S."/>
        </authorList>
    </citation>
    <scope>NUCLEOTIDE SEQUENCE [LARGE SCALE GENOMIC DNA]</scope>
    <source>
        <strain evidence="2 3">KACC 20514</strain>
    </source>
</reference>
<dbReference type="EMBL" id="JAHWXH010000001">
    <property type="protein sequence ID" value="MDS0244613.1"/>
    <property type="molecule type" value="Genomic_DNA"/>
</dbReference>
<sequence>MASIPVILDSFRWNTRSSAEAAFREILRNSGYAVGGTVTDPVHQRMLAEVLERHPDFEEKVGVGVEEFFIGRTQDAPGVHVGRDAIGIWIRRVDGSTIDFSYITAIRQHSAKSDAKEALRSEVEHRRLAFREAQFAEDGEPVSALSDAVINDRNDAQVIYVNPTWAQLTSRFAEGEGGWATIPVAPAKPTDAAIGSRLADRAQASRWLKFHAQHAVLGLATRSEAAHRSRSSEADWTPQP</sequence>
<dbReference type="GeneID" id="301457198"/>
<dbReference type="RefSeq" id="WP_310890596.1">
    <property type="nucleotide sequence ID" value="NZ_BAAAGR010000001.1"/>
</dbReference>
<dbReference type="Pfam" id="PF11523">
    <property type="entry name" value="DUF3223"/>
    <property type="match status" value="1"/>
</dbReference>
<dbReference type="Gene3D" id="3.10.450.40">
    <property type="match status" value="1"/>
</dbReference>
<feature type="region of interest" description="Disordered" evidence="1">
    <location>
        <begin position="221"/>
        <end position="240"/>
    </location>
</feature>
<comment type="caution">
    <text evidence="2">The sequence shown here is derived from an EMBL/GenBank/DDBJ whole genome shotgun (WGS) entry which is preliminary data.</text>
</comment>
<dbReference type="Proteomes" id="UP001183582">
    <property type="component" value="Unassembled WGS sequence"/>
</dbReference>
<organism evidence="2 3">
    <name type="scientific">Microbacterium aurantiacum</name>
    <dbReference type="NCBI Taxonomy" id="162393"/>
    <lineage>
        <taxon>Bacteria</taxon>
        <taxon>Bacillati</taxon>
        <taxon>Actinomycetota</taxon>
        <taxon>Actinomycetes</taxon>
        <taxon>Micrococcales</taxon>
        <taxon>Microbacteriaceae</taxon>
        <taxon>Microbacterium</taxon>
    </lineage>
</organism>
<accession>A0AAJ2HKJ6</accession>
<feature type="compositionally biased region" description="Basic and acidic residues" evidence="1">
    <location>
        <begin position="224"/>
        <end position="233"/>
    </location>
</feature>
<dbReference type="AlphaFoldDB" id="A0AAJ2HKJ6"/>
<proteinExistence type="predicted"/>
<evidence type="ECO:0000256" key="1">
    <source>
        <dbReference type="SAM" id="MobiDB-lite"/>
    </source>
</evidence>